<feature type="transmembrane region" description="Helical" evidence="6">
    <location>
        <begin position="82"/>
        <end position="103"/>
    </location>
</feature>
<keyword evidence="9" id="KW-1185">Reference proteome</keyword>
<sequence length="291" mass="31342">MKLDLGISKSELIKFCIMIVLGSFICAIGINLFIIPSNLLSGGLSGIALILQYIAKIPMGYTILILNIPLFILSSRKINKKFTILTALGTLSLSLGLIISQPLNTVLSPVAESNLLLYCIYGGVLNGLGLGIVFTNHGSTGGLDIVGVYMKKKFGINLGSVSFGINLIIVSVGSLLFGFNIGLYTLISMYTTAFIMEKVIKGFNSQKMIFIITQKQKEVTKAIMEELGRGVTVLYGEGAYTHDKRNVLYCIVSLGQLPKTKHIIKSVDSSAFVSIIDTAEVQGKGFSNPLS</sequence>
<feature type="transmembrane region" description="Helical" evidence="6">
    <location>
        <begin position="154"/>
        <end position="175"/>
    </location>
</feature>
<dbReference type="Pfam" id="PF10035">
    <property type="entry name" value="DUF2179"/>
    <property type="match status" value="1"/>
</dbReference>
<keyword evidence="2" id="KW-1003">Cell membrane</keyword>
<feature type="domain" description="DUF2179" evidence="7">
    <location>
        <begin position="229"/>
        <end position="283"/>
    </location>
</feature>
<proteinExistence type="predicted"/>
<evidence type="ECO:0000256" key="1">
    <source>
        <dbReference type="ARBA" id="ARBA00004651"/>
    </source>
</evidence>
<evidence type="ECO:0000256" key="3">
    <source>
        <dbReference type="ARBA" id="ARBA00022692"/>
    </source>
</evidence>
<dbReference type="InterPro" id="IPR015867">
    <property type="entry name" value="N-reg_PII/ATP_PRibTrfase_C"/>
</dbReference>
<dbReference type="PIRSF" id="PIRSF006483">
    <property type="entry name" value="Membrane_protein_YitT"/>
    <property type="match status" value="1"/>
</dbReference>
<dbReference type="InterPro" id="IPR019264">
    <property type="entry name" value="DUF2179"/>
</dbReference>
<name>A0A0C1R528_9CLOT</name>
<evidence type="ECO:0000256" key="4">
    <source>
        <dbReference type="ARBA" id="ARBA00022989"/>
    </source>
</evidence>
<feature type="transmembrane region" description="Helical" evidence="6">
    <location>
        <begin position="181"/>
        <end position="200"/>
    </location>
</feature>
<gene>
    <name evidence="8" type="ORF">U732_4345</name>
</gene>
<evidence type="ECO:0000259" key="7">
    <source>
        <dbReference type="Pfam" id="PF10035"/>
    </source>
</evidence>
<dbReference type="PANTHER" id="PTHR33545:SF5">
    <property type="entry name" value="UPF0750 MEMBRANE PROTEIN YITT"/>
    <property type="match status" value="1"/>
</dbReference>
<dbReference type="EMBL" id="AYSO01000001">
    <property type="protein sequence ID" value="KIE48552.1"/>
    <property type="molecule type" value="Genomic_DNA"/>
</dbReference>
<dbReference type="RefSeq" id="WP_039629540.1">
    <property type="nucleotide sequence ID" value="NZ_AYSO01000001.1"/>
</dbReference>
<feature type="transmembrane region" description="Helical" evidence="6">
    <location>
        <begin position="47"/>
        <end position="70"/>
    </location>
</feature>
<dbReference type="InterPro" id="IPR003740">
    <property type="entry name" value="YitT"/>
</dbReference>
<comment type="subcellular location">
    <subcellularLocation>
        <location evidence="1">Cell membrane</location>
        <topology evidence="1">Multi-pass membrane protein</topology>
    </subcellularLocation>
</comment>
<evidence type="ECO:0000256" key="5">
    <source>
        <dbReference type="ARBA" id="ARBA00023136"/>
    </source>
</evidence>
<dbReference type="AlphaFoldDB" id="A0A0C1R528"/>
<evidence type="ECO:0000256" key="2">
    <source>
        <dbReference type="ARBA" id="ARBA00022475"/>
    </source>
</evidence>
<keyword evidence="5 6" id="KW-0472">Membrane</keyword>
<evidence type="ECO:0000313" key="8">
    <source>
        <dbReference type="EMBL" id="KIE48552.1"/>
    </source>
</evidence>
<dbReference type="PANTHER" id="PTHR33545">
    <property type="entry name" value="UPF0750 MEMBRANE PROTEIN YITT-RELATED"/>
    <property type="match status" value="1"/>
</dbReference>
<dbReference type="CDD" id="cd16380">
    <property type="entry name" value="YitT_C"/>
    <property type="match status" value="1"/>
</dbReference>
<protein>
    <recommendedName>
        <fullName evidence="7">DUF2179 domain-containing protein</fullName>
    </recommendedName>
</protein>
<dbReference type="InterPro" id="IPR051461">
    <property type="entry name" value="UPF0750_membrane"/>
</dbReference>
<evidence type="ECO:0000313" key="9">
    <source>
        <dbReference type="Proteomes" id="UP000031366"/>
    </source>
</evidence>
<dbReference type="OrthoDB" id="3180973at2"/>
<keyword evidence="3 6" id="KW-0812">Transmembrane</keyword>
<reference evidence="8 9" key="1">
    <citation type="journal article" date="2015" name="Infect. Genet. Evol.">
        <title>Genomic sequences of six botulinum neurotoxin-producing strains representing three clostridial species illustrate the mobility and diversity of botulinum neurotoxin genes.</title>
        <authorList>
            <person name="Smith T.J."/>
            <person name="Hill K.K."/>
            <person name="Xie G."/>
            <person name="Foley B.T."/>
            <person name="Williamson C.H."/>
            <person name="Foster J.T."/>
            <person name="Johnson S.L."/>
            <person name="Chertkov O."/>
            <person name="Teshima H."/>
            <person name="Gibbons H.S."/>
            <person name="Johnsky L.A."/>
            <person name="Karavis M.A."/>
            <person name="Smith L.A."/>
        </authorList>
    </citation>
    <scope>NUCLEOTIDE SEQUENCE [LARGE SCALE GENOMIC DNA]</scope>
    <source>
        <strain evidence="8 9">CDC 2741</strain>
    </source>
</reference>
<dbReference type="Proteomes" id="UP000031366">
    <property type="component" value="Unassembled WGS sequence"/>
</dbReference>
<organism evidence="8 9">
    <name type="scientific">Clostridium argentinense CDC 2741</name>
    <dbReference type="NCBI Taxonomy" id="1418104"/>
    <lineage>
        <taxon>Bacteria</taxon>
        <taxon>Bacillati</taxon>
        <taxon>Bacillota</taxon>
        <taxon>Clostridia</taxon>
        <taxon>Eubacteriales</taxon>
        <taxon>Clostridiaceae</taxon>
        <taxon>Clostridium</taxon>
    </lineage>
</organism>
<accession>A0A0C1R528</accession>
<dbReference type="GO" id="GO:0005886">
    <property type="term" value="C:plasma membrane"/>
    <property type="evidence" value="ECO:0007669"/>
    <property type="project" value="UniProtKB-SubCell"/>
</dbReference>
<feature type="transmembrane region" description="Helical" evidence="6">
    <location>
        <begin position="115"/>
        <end position="134"/>
    </location>
</feature>
<dbReference type="Gene3D" id="3.30.70.120">
    <property type="match status" value="1"/>
</dbReference>
<dbReference type="Pfam" id="PF02588">
    <property type="entry name" value="YitT_membrane"/>
    <property type="match status" value="1"/>
</dbReference>
<keyword evidence="4 6" id="KW-1133">Transmembrane helix</keyword>
<evidence type="ECO:0000256" key="6">
    <source>
        <dbReference type="SAM" id="Phobius"/>
    </source>
</evidence>
<feature type="transmembrane region" description="Helical" evidence="6">
    <location>
        <begin position="12"/>
        <end position="35"/>
    </location>
</feature>
<comment type="caution">
    <text evidence="8">The sequence shown here is derived from an EMBL/GenBank/DDBJ whole genome shotgun (WGS) entry which is preliminary data.</text>
</comment>